<keyword evidence="1" id="KW-0614">Plasmid</keyword>
<reference evidence="1" key="1">
    <citation type="submission" date="2016-11" db="EMBL/GenBank/DDBJ databases">
        <authorList>
            <person name="Yao B."/>
            <person name="Geng J."/>
        </authorList>
    </citation>
    <scope>NUCLEOTIDE SEQUENCE</scope>
    <source>
        <strain evidence="1">PUTH</strain>
        <plasmid evidence="1">pPUTH1</plasmid>
    </source>
</reference>
<geneLocation type="plasmid" evidence="1">
    <name>pPUTH1</name>
</geneLocation>
<dbReference type="EMBL" id="KY070306">
    <property type="protein sequence ID" value="ASF89231.1"/>
    <property type="molecule type" value="Genomic_DNA"/>
</dbReference>
<evidence type="ECO:0000313" key="1">
    <source>
        <dbReference type="EMBL" id="ASF89231.1"/>
    </source>
</evidence>
<sequence length="28" mass="2765">MSVSVTGNGFVDGKEVSLAVTEISAVPA</sequence>
<protein>
    <submittedName>
        <fullName evidence="1">Uncharacterized protein</fullName>
    </submittedName>
</protein>
<name>A0A3G1IDV6_KLEPN</name>
<gene>
    <name evidence="1" type="ORF">pPUTH1_0108</name>
</gene>
<organism evidence="1">
    <name type="scientific">Klebsiella pneumoniae</name>
    <dbReference type="NCBI Taxonomy" id="573"/>
    <lineage>
        <taxon>Bacteria</taxon>
        <taxon>Pseudomonadati</taxon>
        <taxon>Pseudomonadota</taxon>
        <taxon>Gammaproteobacteria</taxon>
        <taxon>Enterobacterales</taxon>
        <taxon>Enterobacteriaceae</taxon>
        <taxon>Klebsiella/Raoultella group</taxon>
        <taxon>Klebsiella</taxon>
        <taxon>Klebsiella pneumoniae complex</taxon>
    </lineage>
</organism>
<accession>A0A3G1IDV6</accession>
<proteinExistence type="predicted"/>
<dbReference type="AlphaFoldDB" id="A0A3G1IDV6"/>